<evidence type="ECO:0000313" key="2">
    <source>
        <dbReference type="EMBL" id="VTZ61084.1"/>
    </source>
</evidence>
<organism evidence="2">
    <name type="scientific">Sinorhizobium medicae</name>
    <dbReference type="NCBI Taxonomy" id="110321"/>
    <lineage>
        <taxon>Bacteria</taxon>
        <taxon>Pseudomonadati</taxon>
        <taxon>Pseudomonadota</taxon>
        <taxon>Alphaproteobacteria</taxon>
        <taxon>Hyphomicrobiales</taxon>
        <taxon>Rhizobiaceae</taxon>
        <taxon>Sinorhizobium/Ensifer group</taxon>
        <taxon>Sinorhizobium</taxon>
    </lineage>
</organism>
<dbReference type="Gene3D" id="3.30.1330.230">
    <property type="match status" value="1"/>
</dbReference>
<gene>
    <name evidence="2" type="ORF">EMEDMD4_240027</name>
</gene>
<dbReference type="InterPro" id="IPR003776">
    <property type="entry name" value="YcaO-like_dom"/>
</dbReference>
<dbReference type="Proteomes" id="UP000507954">
    <property type="component" value="Unassembled WGS sequence"/>
</dbReference>
<dbReference type="EMBL" id="CABFNB010000089">
    <property type="protein sequence ID" value="VTZ61084.1"/>
    <property type="molecule type" value="Genomic_DNA"/>
</dbReference>
<protein>
    <recommendedName>
        <fullName evidence="1">YcaO domain-containing protein</fullName>
    </recommendedName>
</protein>
<dbReference type="NCBIfam" id="TIGR00702">
    <property type="entry name" value="YcaO-type kinase domain"/>
    <property type="match status" value="1"/>
</dbReference>
<name>A0A508WUP3_9HYPH</name>
<proteinExistence type="predicted"/>
<dbReference type="PANTHER" id="PTHR37809">
    <property type="entry name" value="RIBOSOMAL PROTEIN S12 METHYLTHIOTRANSFERASE ACCESSORY FACTOR YCAO"/>
    <property type="match status" value="1"/>
</dbReference>
<evidence type="ECO:0000259" key="1">
    <source>
        <dbReference type="PROSITE" id="PS51664"/>
    </source>
</evidence>
<dbReference type="RefSeq" id="WP_018208094.1">
    <property type="nucleotide sequence ID" value="NZ_CABFNB010000089.1"/>
</dbReference>
<dbReference type="AlphaFoldDB" id="A0A508WUP3"/>
<accession>A0A508WUP3</accession>
<reference evidence="2" key="1">
    <citation type="submission" date="2019-06" db="EMBL/GenBank/DDBJ databases">
        <authorList>
            <person name="Le Quere A."/>
            <person name="Colella S."/>
        </authorList>
    </citation>
    <scope>NUCLEOTIDE SEQUENCE</scope>
    <source>
        <strain evidence="2">EmedicaeMD41</strain>
    </source>
</reference>
<dbReference type="Pfam" id="PF02624">
    <property type="entry name" value="YcaO"/>
    <property type="match status" value="1"/>
</dbReference>
<sequence length="409" mass="43402">MSSGTERDGVRPKNGAGVDGTAADLHASIVSARKVPFSADPVEGNLERCLAALPPLCRRARITRLGDLTGLDRIGLPVMQAVRPAALSEVTSLGRGFSKAEAAVGALMESLERYFAESIPADRTFLATADQLEVTKGLFENLVVPERRGKWRQQVIAWIEGIDVLSGLVQPVPLELVHTRYSDPPPAHDGVFLRTTTGLACHTSPNGAFLHGLWECLERDAIARAFATHGFFDRMRLAPFGLGDRIDRIRSVASARGISFALWLAPSPASVPVVWCQTIETSPGEPILALPTEGYAAGPSVAAAAASAMLEALSARAGAISGARDDQTREHYRRRTDGAIAKARELILGDHATRFMETPKLTLTNSGALAGRVIDAGLGPVLAISVGAEGGVHCVRTVLPGASPFFVLR</sequence>
<dbReference type="PROSITE" id="PS51664">
    <property type="entry name" value="YCAO"/>
    <property type="match status" value="1"/>
</dbReference>
<dbReference type="PANTHER" id="PTHR37809:SF1">
    <property type="entry name" value="RIBOSOMAL PROTEIN S12 METHYLTHIOTRANSFERASE ACCESSORY FACTOR YCAO"/>
    <property type="match status" value="1"/>
</dbReference>
<feature type="domain" description="YcaO" evidence="1">
    <location>
        <begin position="94"/>
        <end position="409"/>
    </location>
</feature>